<accession>A0A6B0SGM3</accession>
<dbReference type="GO" id="GO:0080120">
    <property type="term" value="P:CAAX-box protein maturation"/>
    <property type="evidence" value="ECO:0007669"/>
    <property type="project" value="UniProtKB-ARBA"/>
</dbReference>
<name>A0A6B0SGM3_9EURY</name>
<evidence type="ECO:0000313" key="3">
    <source>
        <dbReference type="EMBL" id="MXR20147.1"/>
    </source>
</evidence>
<feature type="transmembrane region" description="Helical" evidence="1">
    <location>
        <begin position="51"/>
        <end position="73"/>
    </location>
</feature>
<keyword evidence="3" id="KW-0482">Metalloprotease</keyword>
<feature type="transmembrane region" description="Helical" evidence="1">
    <location>
        <begin position="93"/>
        <end position="117"/>
    </location>
</feature>
<evidence type="ECO:0000256" key="1">
    <source>
        <dbReference type="SAM" id="Phobius"/>
    </source>
</evidence>
<dbReference type="Pfam" id="PF02517">
    <property type="entry name" value="Rce1-like"/>
    <property type="match status" value="1"/>
</dbReference>
<dbReference type="GO" id="GO:0008237">
    <property type="term" value="F:metallopeptidase activity"/>
    <property type="evidence" value="ECO:0007669"/>
    <property type="project" value="UniProtKB-KW"/>
</dbReference>
<gene>
    <name evidence="3" type="ORF">GRX66_05855</name>
</gene>
<sequence>MSSDTAGRPRLRAVLVAFGLALLGFVLVLPAGFVVSGVYTAAFGAEVDDVAALGISMIALQGIAFPVTAWLYVRRRGLSWEYIPVAAPDLRDIAYVVGGFVFAFVAANVIGGALITVFSTEPAQNTGATTALANPEIIPYLAVLQILLIGPGEELLFRGVIQTRLREQFGAWPSILLASAAFAPLHIFALSGGPAAAAITISILFVPSIVFGYLYEKRQNLAVPALAHGFYNATLFGLMYVVVKYAPETASEAAALLGV</sequence>
<dbReference type="AlphaFoldDB" id="A0A6B0SGM3"/>
<keyword evidence="1" id="KW-0472">Membrane</keyword>
<dbReference type="EMBL" id="WUUU01000029">
    <property type="protein sequence ID" value="MXR20147.1"/>
    <property type="molecule type" value="Genomic_DNA"/>
</dbReference>
<dbReference type="GO" id="GO:0006508">
    <property type="term" value="P:proteolysis"/>
    <property type="evidence" value="ECO:0007669"/>
    <property type="project" value="UniProtKB-KW"/>
</dbReference>
<protein>
    <submittedName>
        <fullName evidence="3">CPBP family intramembrane metalloprotease</fullName>
    </submittedName>
</protein>
<keyword evidence="3" id="KW-0378">Hydrolase</keyword>
<dbReference type="InterPro" id="IPR003675">
    <property type="entry name" value="Rce1/LyrA-like_dom"/>
</dbReference>
<reference evidence="3 4" key="1">
    <citation type="submission" date="2019-12" db="EMBL/GenBank/DDBJ databases">
        <title>Isolation and characterization of three novel carbon monoxide-oxidizing members of Halobacteria from salione crusts and soils.</title>
        <authorList>
            <person name="Myers M.R."/>
            <person name="King G.M."/>
        </authorList>
    </citation>
    <scope>NUCLEOTIDE SEQUENCE [LARGE SCALE GENOMIC DNA]</scope>
    <source>
        <strain evidence="3 4">PCN9</strain>
    </source>
</reference>
<feature type="transmembrane region" description="Helical" evidence="1">
    <location>
        <begin position="12"/>
        <end position="39"/>
    </location>
</feature>
<keyword evidence="4" id="KW-1185">Reference proteome</keyword>
<dbReference type="OrthoDB" id="275779at2157"/>
<comment type="caution">
    <text evidence="3">The sequence shown here is derived from an EMBL/GenBank/DDBJ whole genome shotgun (WGS) entry which is preliminary data.</text>
</comment>
<dbReference type="InterPro" id="IPR052710">
    <property type="entry name" value="CAAX_protease"/>
</dbReference>
<feature type="transmembrane region" description="Helical" evidence="1">
    <location>
        <begin position="169"/>
        <end position="189"/>
    </location>
</feature>
<keyword evidence="3" id="KW-0645">Protease</keyword>
<proteinExistence type="predicted"/>
<keyword evidence="1" id="KW-1133">Transmembrane helix</keyword>
<keyword evidence="1" id="KW-0812">Transmembrane</keyword>
<organism evidence="3 4">
    <name type="scientific">Halobacterium bonnevillei</name>
    <dbReference type="NCBI Taxonomy" id="2692200"/>
    <lineage>
        <taxon>Archaea</taxon>
        <taxon>Methanobacteriati</taxon>
        <taxon>Methanobacteriota</taxon>
        <taxon>Stenosarchaea group</taxon>
        <taxon>Halobacteria</taxon>
        <taxon>Halobacteriales</taxon>
        <taxon>Halobacteriaceae</taxon>
        <taxon>Halobacterium</taxon>
    </lineage>
</organism>
<dbReference type="RefSeq" id="WP_159525703.1">
    <property type="nucleotide sequence ID" value="NZ_WUUU01000029.1"/>
</dbReference>
<feature type="domain" description="CAAX prenyl protease 2/Lysostaphin resistance protein A-like" evidence="2">
    <location>
        <begin position="140"/>
        <end position="233"/>
    </location>
</feature>
<dbReference type="Proteomes" id="UP000471521">
    <property type="component" value="Unassembled WGS sequence"/>
</dbReference>
<dbReference type="PANTHER" id="PTHR36435:SF1">
    <property type="entry name" value="CAAX AMINO TERMINAL PROTEASE FAMILY PROTEIN"/>
    <property type="match status" value="1"/>
</dbReference>
<feature type="transmembrane region" description="Helical" evidence="1">
    <location>
        <begin position="137"/>
        <end position="157"/>
    </location>
</feature>
<dbReference type="PANTHER" id="PTHR36435">
    <property type="entry name" value="SLR1288 PROTEIN"/>
    <property type="match status" value="1"/>
</dbReference>
<dbReference type="GO" id="GO:0004175">
    <property type="term" value="F:endopeptidase activity"/>
    <property type="evidence" value="ECO:0007669"/>
    <property type="project" value="UniProtKB-ARBA"/>
</dbReference>
<evidence type="ECO:0000313" key="4">
    <source>
        <dbReference type="Proteomes" id="UP000471521"/>
    </source>
</evidence>
<evidence type="ECO:0000259" key="2">
    <source>
        <dbReference type="Pfam" id="PF02517"/>
    </source>
</evidence>
<feature type="transmembrane region" description="Helical" evidence="1">
    <location>
        <begin position="195"/>
        <end position="214"/>
    </location>
</feature>
<feature type="transmembrane region" description="Helical" evidence="1">
    <location>
        <begin position="221"/>
        <end position="243"/>
    </location>
</feature>